<sequence length="136" mass="14989">MSETCTFCQIAADERDAYVLYEDEQTVAFLDESPAAEGHTLVVPRVHEERVLTGDDETARAIFETTRTVSDALERALEPDGFSVFHTAGPLVGSVEHAHVHLVPRFEDDDVALALSRRGLDHDVATTLADRVRDAL</sequence>
<dbReference type="SUPFAM" id="SSF54197">
    <property type="entry name" value="HIT-like"/>
    <property type="match status" value="1"/>
</dbReference>
<dbReference type="GO" id="GO:0009117">
    <property type="term" value="P:nucleotide metabolic process"/>
    <property type="evidence" value="ECO:0007669"/>
    <property type="project" value="TreeGrafter"/>
</dbReference>
<dbReference type="RefSeq" id="WP_141463242.1">
    <property type="nucleotide sequence ID" value="NZ_RBZW01000011.1"/>
</dbReference>
<comment type="caution">
    <text evidence="5">The sequence shown here is derived from an EMBL/GenBank/DDBJ whole genome shotgun (WGS) entry which is preliminary data.</text>
</comment>
<evidence type="ECO:0000259" key="4">
    <source>
        <dbReference type="PROSITE" id="PS51084"/>
    </source>
</evidence>
<dbReference type="GO" id="GO:0003824">
    <property type="term" value="F:catalytic activity"/>
    <property type="evidence" value="ECO:0007669"/>
    <property type="project" value="InterPro"/>
</dbReference>
<accession>A0A4S3TSA8</accession>
<name>A0A4S3TSA8_9EURY</name>
<organism evidence="5 6">
    <name type="scientific">Salinadaptatus halalkaliphilus</name>
    <dbReference type="NCBI Taxonomy" id="2419781"/>
    <lineage>
        <taxon>Archaea</taxon>
        <taxon>Methanobacteriati</taxon>
        <taxon>Methanobacteriota</taxon>
        <taxon>Stenosarchaea group</taxon>
        <taxon>Halobacteria</taxon>
        <taxon>Halobacteriales</taxon>
        <taxon>Natrialbaceae</taxon>
        <taxon>Salinadaptatus</taxon>
    </lineage>
</organism>
<reference evidence="5 6" key="1">
    <citation type="submission" date="2018-10" db="EMBL/GenBank/DDBJ databases">
        <title>Natronolimnobius sp. XQ-INN 246 isolated from Inner Mongolia Autonomous Region of China.</title>
        <authorList>
            <person name="Xue Q."/>
        </authorList>
    </citation>
    <scope>NUCLEOTIDE SEQUENCE [LARGE SCALE GENOMIC DNA]</scope>
    <source>
        <strain evidence="5 6">XQ-INN 246</strain>
    </source>
</reference>
<evidence type="ECO:0000313" key="5">
    <source>
        <dbReference type="EMBL" id="THE66263.1"/>
    </source>
</evidence>
<dbReference type="InterPro" id="IPR011146">
    <property type="entry name" value="HIT-like"/>
</dbReference>
<dbReference type="Proteomes" id="UP000318864">
    <property type="component" value="Unassembled WGS sequence"/>
</dbReference>
<protein>
    <submittedName>
        <fullName evidence="5">HIT domain-containing protein</fullName>
    </submittedName>
</protein>
<evidence type="ECO:0000256" key="1">
    <source>
        <dbReference type="PIRSR" id="PIRSR601310-1"/>
    </source>
</evidence>
<feature type="domain" description="HIT" evidence="4">
    <location>
        <begin position="6"/>
        <end position="113"/>
    </location>
</feature>
<dbReference type="InterPro" id="IPR001310">
    <property type="entry name" value="Histidine_triad_HIT"/>
</dbReference>
<feature type="short sequence motif" description="Histidine triad motif" evidence="2 3">
    <location>
        <begin position="97"/>
        <end position="101"/>
    </location>
</feature>
<dbReference type="PROSITE" id="PS51084">
    <property type="entry name" value="HIT_2"/>
    <property type="match status" value="1"/>
</dbReference>
<proteinExistence type="predicted"/>
<dbReference type="Pfam" id="PF01230">
    <property type="entry name" value="HIT"/>
    <property type="match status" value="1"/>
</dbReference>
<gene>
    <name evidence="5" type="ORF">D8Y22_03030</name>
</gene>
<dbReference type="Gene3D" id="3.30.428.10">
    <property type="entry name" value="HIT-like"/>
    <property type="match status" value="1"/>
</dbReference>
<feature type="active site" description="Tele-AMP-histidine intermediate" evidence="1">
    <location>
        <position position="99"/>
    </location>
</feature>
<dbReference type="PANTHER" id="PTHR46648:SF1">
    <property type="entry name" value="ADENOSINE 5'-MONOPHOSPHORAMIDASE HNT1"/>
    <property type="match status" value="1"/>
</dbReference>
<dbReference type="EMBL" id="RBZW01000011">
    <property type="protein sequence ID" value="THE66263.1"/>
    <property type="molecule type" value="Genomic_DNA"/>
</dbReference>
<dbReference type="InterPro" id="IPR036265">
    <property type="entry name" value="HIT-like_sf"/>
</dbReference>
<dbReference type="PRINTS" id="PR00332">
    <property type="entry name" value="HISTRIAD"/>
</dbReference>
<keyword evidence="6" id="KW-1185">Reference proteome</keyword>
<evidence type="ECO:0000256" key="2">
    <source>
        <dbReference type="PIRSR" id="PIRSR601310-3"/>
    </source>
</evidence>
<dbReference type="AlphaFoldDB" id="A0A4S3TSA8"/>
<evidence type="ECO:0000313" key="6">
    <source>
        <dbReference type="Proteomes" id="UP000318864"/>
    </source>
</evidence>
<dbReference type="PANTHER" id="PTHR46648">
    <property type="entry name" value="HIT FAMILY PROTEIN 1"/>
    <property type="match status" value="1"/>
</dbReference>
<evidence type="ECO:0000256" key="3">
    <source>
        <dbReference type="PROSITE-ProRule" id="PRU00464"/>
    </source>
</evidence>
<dbReference type="OrthoDB" id="26806at2157"/>